<feature type="non-terminal residue" evidence="2">
    <location>
        <position position="108"/>
    </location>
</feature>
<gene>
    <name evidence="2" type="ORF">WMSIL1_LOCUS2197</name>
</gene>
<dbReference type="Proteomes" id="UP000321570">
    <property type="component" value="Unassembled WGS sequence"/>
</dbReference>
<dbReference type="AlphaFoldDB" id="A0A564Y380"/>
<feature type="domain" description="ZSWIM8 TPR repeats" evidence="1">
    <location>
        <begin position="12"/>
        <end position="108"/>
    </location>
</feature>
<proteinExistence type="predicted"/>
<evidence type="ECO:0000259" key="1">
    <source>
        <dbReference type="Pfam" id="PF25572"/>
    </source>
</evidence>
<keyword evidence="3" id="KW-1185">Reference proteome</keyword>
<evidence type="ECO:0000313" key="2">
    <source>
        <dbReference type="EMBL" id="VUZ41439.1"/>
    </source>
</evidence>
<dbReference type="EMBL" id="CABIJS010000055">
    <property type="protein sequence ID" value="VUZ41439.1"/>
    <property type="molecule type" value="Genomic_DNA"/>
</dbReference>
<evidence type="ECO:0000313" key="3">
    <source>
        <dbReference type="Proteomes" id="UP000321570"/>
    </source>
</evidence>
<feature type="non-terminal residue" evidence="2">
    <location>
        <position position="1"/>
    </location>
</feature>
<reference evidence="2 3" key="1">
    <citation type="submission" date="2019-07" db="EMBL/GenBank/DDBJ databases">
        <authorList>
            <person name="Jastrzebski P J."/>
            <person name="Paukszto L."/>
            <person name="Jastrzebski P J."/>
        </authorList>
    </citation>
    <scope>NUCLEOTIDE SEQUENCE [LARGE SCALE GENOMIC DNA]</scope>
    <source>
        <strain evidence="2 3">WMS-il1</strain>
    </source>
</reference>
<dbReference type="Pfam" id="PF25572">
    <property type="entry name" value="TPR_ZSWIM8"/>
    <property type="match status" value="1"/>
</dbReference>
<accession>A0A564Y380</accession>
<organism evidence="2 3">
    <name type="scientific">Hymenolepis diminuta</name>
    <name type="common">Rat tapeworm</name>
    <dbReference type="NCBI Taxonomy" id="6216"/>
    <lineage>
        <taxon>Eukaryota</taxon>
        <taxon>Metazoa</taxon>
        <taxon>Spiralia</taxon>
        <taxon>Lophotrochozoa</taxon>
        <taxon>Platyhelminthes</taxon>
        <taxon>Cestoda</taxon>
        <taxon>Eucestoda</taxon>
        <taxon>Cyclophyllidea</taxon>
        <taxon>Hymenolepididae</taxon>
        <taxon>Hymenolepis</taxon>
    </lineage>
</organism>
<name>A0A564Y380_HYMDI</name>
<sequence>HIRQLDIEIELEIVFDSPSSFVDILDVLSSNRSYRPRGAWELLSIIIEMMHNHDANCLELLQIFVESIINNSEMVKYWSCAERNIPFPSKHGQTAGRSGSFYTPRWLC</sequence>
<dbReference type="InterPro" id="IPR057945">
    <property type="entry name" value="TPR_ZSWIM8"/>
</dbReference>
<protein>
    <recommendedName>
        <fullName evidence="1">ZSWIM8 TPR repeats domain-containing protein</fullName>
    </recommendedName>
</protein>